<dbReference type="OrthoDB" id="9793421at2"/>
<proteinExistence type="inferred from homology"/>
<dbReference type="Gene3D" id="3.40.50.180">
    <property type="entry name" value="Methylesterase CheB, C-terminal domain"/>
    <property type="match status" value="1"/>
</dbReference>
<dbReference type="EMBL" id="NOII01000001">
    <property type="protein sequence ID" value="OYD58838.1"/>
    <property type="molecule type" value="Genomic_DNA"/>
</dbReference>
<dbReference type="InterPro" id="IPR001789">
    <property type="entry name" value="Sig_transdc_resp-reg_receiver"/>
</dbReference>
<protein>
    <recommendedName>
        <fullName evidence="3">Protein-glutamate methylesterase/protein-glutamine glutaminase</fullName>
        <ecNumber evidence="3">3.1.1.61</ecNumber>
        <ecNumber evidence="3">3.5.1.44</ecNumber>
    </recommendedName>
</protein>
<comment type="domain">
    <text evidence="3">Contains a C-terminal catalytic domain, and an N-terminal region which modulates catalytic activity.</text>
</comment>
<dbReference type="InterPro" id="IPR011006">
    <property type="entry name" value="CheY-like_superfamily"/>
</dbReference>
<dbReference type="Gene3D" id="3.40.50.2300">
    <property type="match status" value="1"/>
</dbReference>
<name>A0A235FBX0_9BACL</name>
<feature type="active site" evidence="3 4">
    <location>
        <position position="295"/>
    </location>
</feature>
<reference evidence="8 9" key="1">
    <citation type="submission" date="2017-07" db="EMBL/GenBank/DDBJ databases">
        <title>Fictibacillus sp. nov. GDSW-R2A3 Genome sequencing and assembly.</title>
        <authorList>
            <person name="Mayilraj S."/>
        </authorList>
    </citation>
    <scope>NUCLEOTIDE SEQUENCE [LARGE SCALE GENOMIC DNA]</scope>
    <source>
        <strain evidence="8 9">GDSW-R2A3</strain>
    </source>
</reference>
<feature type="active site" evidence="3 4">
    <location>
        <position position="172"/>
    </location>
</feature>
<dbReference type="GO" id="GO:0008984">
    <property type="term" value="F:protein-glutamate methylesterase activity"/>
    <property type="evidence" value="ECO:0007669"/>
    <property type="project" value="UniProtKB-UniRule"/>
</dbReference>
<evidence type="ECO:0000256" key="2">
    <source>
        <dbReference type="ARBA" id="ARBA00048267"/>
    </source>
</evidence>
<dbReference type="GO" id="GO:0006935">
    <property type="term" value="P:chemotaxis"/>
    <property type="evidence" value="ECO:0007669"/>
    <property type="project" value="UniProtKB-UniRule"/>
</dbReference>
<dbReference type="InterPro" id="IPR035909">
    <property type="entry name" value="CheB_C"/>
</dbReference>
<dbReference type="PANTHER" id="PTHR42872:SF3">
    <property type="entry name" value="PROTEIN-GLUTAMATE METHYLESTERASE_PROTEIN-GLUTAMINE GLUTAMINASE 1"/>
    <property type="match status" value="1"/>
</dbReference>
<organism evidence="8 9">
    <name type="scientific">Fictibacillus aquaticus</name>
    <dbReference type="NCBI Taxonomy" id="2021314"/>
    <lineage>
        <taxon>Bacteria</taxon>
        <taxon>Bacillati</taxon>
        <taxon>Bacillota</taxon>
        <taxon>Bacilli</taxon>
        <taxon>Bacillales</taxon>
        <taxon>Fictibacillaceae</taxon>
        <taxon>Fictibacillus</taxon>
    </lineage>
</organism>
<dbReference type="GO" id="GO:0000156">
    <property type="term" value="F:phosphorelay response regulator activity"/>
    <property type="evidence" value="ECO:0007669"/>
    <property type="project" value="InterPro"/>
</dbReference>
<dbReference type="CDD" id="cd16432">
    <property type="entry name" value="CheB_Rec"/>
    <property type="match status" value="1"/>
</dbReference>
<dbReference type="SUPFAM" id="SSF52172">
    <property type="entry name" value="CheY-like"/>
    <property type="match status" value="1"/>
</dbReference>
<dbReference type="NCBIfam" id="NF001965">
    <property type="entry name" value="PRK00742.1"/>
    <property type="match status" value="1"/>
</dbReference>
<dbReference type="HAMAP" id="MF_00099">
    <property type="entry name" value="CheB_chemtxs"/>
    <property type="match status" value="1"/>
</dbReference>
<comment type="PTM">
    <text evidence="3">Phosphorylated by CheA. Phosphorylation of the N-terminal regulatory domain activates the methylesterase activity.</text>
</comment>
<evidence type="ECO:0000313" key="9">
    <source>
        <dbReference type="Proteomes" id="UP000215059"/>
    </source>
</evidence>
<evidence type="ECO:0000259" key="7">
    <source>
        <dbReference type="PROSITE" id="PS50122"/>
    </source>
</evidence>
<accession>A0A235FBX0</accession>
<dbReference type="InterPro" id="IPR000673">
    <property type="entry name" value="Sig_transdc_resp-reg_Me-estase"/>
</dbReference>
<dbReference type="Pfam" id="PF01339">
    <property type="entry name" value="CheB_methylest"/>
    <property type="match status" value="1"/>
</dbReference>
<dbReference type="PANTHER" id="PTHR42872">
    <property type="entry name" value="PROTEIN-GLUTAMATE METHYLESTERASE/PROTEIN-GLUTAMINE GLUTAMINASE"/>
    <property type="match status" value="1"/>
</dbReference>
<evidence type="ECO:0000256" key="3">
    <source>
        <dbReference type="HAMAP-Rule" id="MF_00099"/>
    </source>
</evidence>
<dbReference type="CDD" id="cd17541">
    <property type="entry name" value="REC_CheB-like"/>
    <property type="match status" value="1"/>
</dbReference>
<keyword evidence="3" id="KW-0963">Cytoplasm</keyword>
<dbReference type="GO" id="GO:0050568">
    <property type="term" value="F:protein-glutamine glutaminase activity"/>
    <property type="evidence" value="ECO:0007669"/>
    <property type="project" value="UniProtKB-UniRule"/>
</dbReference>
<keyword evidence="3 4" id="KW-0145">Chemotaxis</keyword>
<dbReference type="RefSeq" id="WP_094250798.1">
    <property type="nucleotide sequence ID" value="NZ_JBHLXL010000001.1"/>
</dbReference>
<dbReference type="EC" id="3.5.1.44" evidence="3"/>
<evidence type="ECO:0000256" key="5">
    <source>
        <dbReference type="PROSITE-ProRule" id="PRU00169"/>
    </source>
</evidence>
<dbReference type="SUPFAM" id="SSF52738">
    <property type="entry name" value="Methylesterase CheB, C-terminal domain"/>
    <property type="match status" value="1"/>
</dbReference>
<evidence type="ECO:0000256" key="4">
    <source>
        <dbReference type="PROSITE-ProRule" id="PRU00050"/>
    </source>
</evidence>
<feature type="active site" evidence="3 4">
    <location>
        <position position="199"/>
    </location>
</feature>
<comment type="catalytic activity">
    <reaction evidence="2 3">
        <text>[protein]-L-glutamate 5-O-methyl ester + H2O = L-glutamyl-[protein] + methanol + H(+)</text>
        <dbReference type="Rhea" id="RHEA:23236"/>
        <dbReference type="Rhea" id="RHEA-COMP:10208"/>
        <dbReference type="Rhea" id="RHEA-COMP:10311"/>
        <dbReference type="ChEBI" id="CHEBI:15377"/>
        <dbReference type="ChEBI" id="CHEBI:15378"/>
        <dbReference type="ChEBI" id="CHEBI:17790"/>
        <dbReference type="ChEBI" id="CHEBI:29973"/>
        <dbReference type="ChEBI" id="CHEBI:82795"/>
        <dbReference type="EC" id="3.1.1.61"/>
    </reaction>
</comment>
<feature type="domain" description="CheB-type methylesterase" evidence="7">
    <location>
        <begin position="160"/>
        <end position="351"/>
    </location>
</feature>
<dbReference type="InterPro" id="IPR008248">
    <property type="entry name" value="CheB-like"/>
</dbReference>
<comment type="caution">
    <text evidence="8">The sequence shown here is derived from an EMBL/GenBank/DDBJ whole genome shotgun (WGS) entry which is preliminary data.</text>
</comment>
<dbReference type="PROSITE" id="PS50122">
    <property type="entry name" value="CHEB"/>
    <property type="match status" value="1"/>
</dbReference>
<dbReference type="SMART" id="SM00448">
    <property type="entry name" value="REC"/>
    <property type="match status" value="1"/>
</dbReference>
<dbReference type="GO" id="GO:0005737">
    <property type="term" value="C:cytoplasm"/>
    <property type="evidence" value="ECO:0007669"/>
    <property type="project" value="UniProtKB-SubCell"/>
</dbReference>
<comment type="subcellular location">
    <subcellularLocation>
        <location evidence="3">Cytoplasm</location>
    </subcellularLocation>
</comment>
<evidence type="ECO:0000256" key="1">
    <source>
        <dbReference type="ARBA" id="ARBA00022801"/>
    </source>
</evidence>
<dbReference type="AlphaFoldDB" id="A0A235FBX0"/>
<comment type="function">
    <text evidence="3">Involved in chemotaxis. Part of a chemotaxis signal transduction system that modulates chemotaxis in response to various stimuli. Catalyzes the demethylation of specific methylglutamate residues introduced into the chemoreceptors (methyl-accepting chemotaxis proteins or MCP) by CheR. Also mediates the irreversible deamidation of specific glutamine residues to glutamic acid.</text>
</comment>
<comment type="catalytic activity">
    <reaction evidence="3">
        <text>L-glutaminyl-[protein] + H2O = L-glutamyl-[protein] + NH4(+)</text>
        <dbReference type="Rhea" id="RHEA:16441"/>
        <dbReference type="Rhea" id="RHEA-COMP:10207"/>
        <dbReference type="Rhea" id="RHEA-COMP:10208"/>
        <dbReference type="ChEBI" id="CHEBI:15377"/>
        <dbReference type="ChEBI" id="CHEBI:28938"/>
        <dbReference type="ChEBI" id="CHEBI:29973"/>
        <dbReference type="ChEBI" id="CHEBI:30011"/>
        <dbReference type="EC" id="3.5.1.44"/>
    </reaction>
</comment>
<keyword evidence="1 3" id="KW-0378">Hydrolase</keyword>
<dbReference type="Pfam" id="PF00072">
    <property type="entry name" value="Response_reg"/>
    <property type="match status" value="1"/>
</dbReference>
<keyword evidence="9" id="KW-1185">Reference proteome</keyword>
<feature type="modified residue" description="4-aspartylphosphate" evidence="3 5">
    <location>
        <position position="57"/>
    </location>
</feature>
<sequence length="351" mass="37687">MVKPVSVLVVDDSAFMRKYISDILVSDKRIIIAGTARNGKEAIDKINQLRPDVVTMDVEMPVLDGLEAVKLIMSQCPVPVIMLSSTTKIGADNTIQAMSCGAVDFIQKPSGAISLNLHEIQDDLIEKVLMASKAMLHNHLGQERSQTDNVIRAPKIIQSSKQMKPVILIGTSTGGPRALQTVLAELPGSINAPALVVQHMPPGFTASLAQRLDSLSPLKIKEAEHKEVLQNGTVYIAPGGSHLRIREDSGELVALLDQEPPELGHRPSVNVLFESAVQLPSYRKIAVIMTGMGSDGTEGVTALKKSGHTEVIAESEESCVVYGMPKSAILAGQADEIHHVKDIAKAIVKLI</sequence>
<dbReference type="Proteomes" id="UP000215059">
    <property type="component" value="Unassembled WGS sequence"/>
</dbReference>
<evidence type="ECO:0000313" key="8">
    <source>
        <dbReference type="EMBL" id="OYD58838.1"/>
    </source>
</evidence>
<evidence type="ECO:0000259" key="6">
    <source>
        <dbReference type="PROSITE" id="PS50110"/>
    </source>
</evidence>
<keyword evidence="3 5" id="KW-0597">Phosphoprotein</keyword>
<dbReference type="PIRSF" id="PIRSF000876">
    <property type="entry name" value="RR_chemtxs_CheB"/>
    <property type="match status" value="1"/>
</dbReference>
<comment type="similarity">
    <text evidence="3">Belongs to the CheB family.</text>
</comment>
<dbReference type="EC" id="3.1.1.61" evidence="3"/>
<dbReference type="PROSITE" id="PS50110">
    <property type="entry name" value="RESPONSE_REGULATORY"/>
    <property type="match status" value="1"/>
</dbReference>
<gene>
    <name evidence="3" type="primary">cheB</name>
    <name evidence="8" type="ORF">CGZ90_02750</name>
</gene>
<feature type="domain" description="Response regulatory" evidence="6">
    <location>
        <begin position="6"/>
        <end position="123"/>
    </location>
</feature>